<dbReference type="InterPro" id="IPR006568">
    <property type="entry name" value="PSP_pro-rich"/>
</dbReference>
<evidence type="ECO:0000256" key="5">
    <source>
        <dbReference type="ARBA" id="ARBA00022833"/>
    </source>
</evidence>
<dbReference type="Proteomes" id="UP001150925">
    <property type="component" value="Unassembled WGS sequence"/>
</dbReference>
<dbReference type="GO" id="GO:0008270">
    <property type="term" value="F:zinc ion binding"/>
    <property type="evidence" value="ECO:0007669"/>
    <property type="project" value="UniProtKB-KW"/>
</dbReference>
<dbReference type="GO" id="GO:0005654">
    <property type="term" value="C:nucleoplasm"/>
    <property type="evidence" value="ECO:0007669"/>
    <property type="project" value="UniProtKB-SubCell"/>
</dbReference>
<dbReference type="PANTHER" id="PTHR13316:SF0">
    <property type="entry name" value="ZINC FINGER CCHC DOMAIN-CONTAINING PROTEIN 8"/>
    <property type="match status" value="1"/>
</dbReference>
<evidence type="ECO:0000313" key="10">
    <source>
        <dbReference type="EMBL" id="KAJ1969440.1"/>
    </source>
</evidence>
<accession>A0A9W8AXZ7</accession>
<protein>
    <recommendedName>
        <fullName evidence="9">CCHC-type domain-containing protein</fullName>
    </recommendedName>
</protein>
<feature type="compositionally biased region" description="Basic and acidic residues" evidence="8">
    <location>
        <begin position="642"/>
        <end position="658"/>
    </location>
</feature>
<feature type="region of interest" description="Disordered" evidence="8">
    <location>
        <begin position="576"/>
        <end position="612"/>
    </location>
</feature>
<dbReference type="InterPro" id="IPR001878">
    <property type="entry name" value="Znf_CCHC"/>
</dbReference>
<organism evidence="10 11">
    <name type="scientific">Dispira parvispora</name>
    <dbReference type="NCBI Taxonomy" id="1520584"/>
    <lineage>
        <taxon>Eukaryota</taxon>
        <taxon>Fungi</taxon>
        <taxon>Fungi incertae sedis</taxon>
        <taxon>Zoopagomycota</taxon>
        <taxon>Kickxellomycotina</taxon>
        <taxon>Dimargaritomycetes</taxon>
        <taxon>Dimargaritales</taxon>
        <taxon>Dimargaritaceae</taxon>
        <taxon>Dispira</taxon>
    </lineage>
</organism>
<dbReference type="GO" id="GO:0003723">
    <property type="term" value="F:RNA binding"/>
    <property type="evidence" value="ECO:0007669"/>
    <property type="project" value="TreeGrafter"/>
</dbReference>
<reference evidence="10" key="1">
    <citation type="submission" date="2022-07" db="EMBL/GenBank/DDBJ databases">
        <title>Phylogenomic reconstructions and comparative analyses of Kickxellomycotina fungi.</title>
        <authorList>
            <person name="Reynolds N.K."/>
            <person name="Stajich J.E."/>
            <person name="Barry K."/>
            <person name="Grigoriev I.V."/>
            <person name="Crous P."/>
            <person name="Smith M.E."/>
        </authorList>
    </citation>
    <scope>NUCLEOTIDE SEQUENCE</scope>
    <source>
        <strain evidence="10">RSA 1196</strain>
    </source>
</reference>
<feature type="region of interest" description="Disordered" evidence="8">
    <location>
        <begin position="635"/>
        <end position="730"/>
    </location>
</feature>
<feature type="region of interest" description="Disordered" evidence="8">
    <location>
        <begin position="199"/>
        <end position="234"/>
    </location>
</feature>
<dbReference type="PROSITE" id="PS50158">
    <property type="entry name" value="ZF_CCHC"/>
    <property type="match status" value="1"/>
</dbReference>
<dbReference type="Pfam" id="PF04046">
    <property type="entry name" value="PSP"/>
    <property type="match status" value="1"/>
</dbReference>
<dbReference type="AlphaFoldDB" id="A0A9W8AXZ7"/>
<evidence type="ECO:0000259" key="9">
    <source>
        <dbReference type="PROSITE" id="PS50158"/>
    </source>
</evidence>
<proteinExistence type="inferred from homology"/>
<dbReference type="EMBL" id="JANBPY010000059">
    <property type="protein sequence ID" value="KAJ1969440.1"/>
    <property type="molecule type" value="Genomic_DNA"/>
</dbReference>
<sequence>MVDTDARRSVPASPRYPECTQGSQPRNDDEWAANAMNHATRIWRDTPEAQLVIGVRNIPRWKNEYLQRCIQRVLRATHPLEVENVPTPTYNTAPFQNVHKAGRKQLHSGGRTEPATPQWVYKAVDALVGILENNVGPSGQSQLYPQGYVSLDWLCARLPHRLRRQVVPLQLEKYMMENAKTVGSFSRLEFDPETRMVRLSRSWTPRSPSIAEQSDAKDQADVPYSEGSPRENLEYEPQVDSVAQDATESTTEVAVPDQTQPIQERVQGFTVYLDADLCLDFTQHTFDPRQQYLGPFYGQYEPSLKFVLDDPLARPNGNVTRVWDAKVCFNCLAPGHELNDCPLPWDSDRIDRNRDLQSSHAVVSAKDLRYYLLPEESSVQRCLEKFRPGKLSRALCEALGVNFEGGSQHEVTNATEEHSMGDTAVIPEYFERMYRFGYPPGYISTRPDRDPLYTAKTFIRPFTPLVIYGDDDMDVKQNTRKDTKVDGDQVEPEQPSSLPSTTSTNNGIPTTTKWYPLVVYPGLDLDRFDFSTKPPGLPKEQPAIWQEAPPSGAYPTAWTPGDEFSTLLSAYDTYSGQFSDASRRGGRNFPPSSRPRYHPYRHTTPHVPSYTPPSYPYSNPYTVDNIWNYPSFGTSHGQFSRSTEDKSEKYEHVSHRPEALASGKGSHPPTPSKPSLLPTDKPTTTTAPLGSNVLPSPLKEKPPTPPRHPQKDSQEDDDLEEGEIDMCLSD</sequence>
<keyword evidence="11" id="KW-1185">Reference proteome</keyword>
<feature type="compositionally biased region" description="Low complexity" evidence="8">
    <location>
        <begin position="495"/>
        <end position="507"/>
    </location>
</feature>
<keyword evidence="3" id="KW-0479">Metal-binding</keyword>
<feature type="region of interest" description="Disordered" evidence="8">
    <location>
        <begin position="480"/>
        <end position="507"/>
    </location>
</feature>
<feature type="compositionally biased region" description="Polar residues" evidence="8">
    <location>
        <begin position="201"/>
        <end position="212"/>
    </location>
</feature>
<feature type="domain" description="CCHC-type" evidence="9">
    <location>
        <begin position="328"/>
        <end position="342"/>
    </location>
</feature>
<dbReference type="GO" id="GO:0071013">
    <property type="term" value="C:catalytic step 2 spliceosome"/>
    <property type="evidence" value="ECO:0007669"/>
    <property type="project" value="TreeGrafter"/>
</dbReference>
<gene>
    <name evidence="10" type="ORF">IWQ62_000626</name>
</gene>
<evidence type="ECO:0000313" key="11">
    <source>
        <dbReference type="Proteomes" id="UP001150925"/>
    </source>
</evidence>
<keyword evidence="4 7" id="KW-0863">Zinc-finger</keyword>
<name>A0A9W8AXZ7_9FUNG</name>
<feature type="compositionally biased region" description="Basic residues" evidence="8">
    <location>
        <begin position="595"/>
        <end position="604"/>
    </location>
</feature>
<evidence type="ECO:0000256" key="1">
    <source>
        <dbReference type="ARBA" id="ARBA00004642"/>
    </source>
</evidence>
<keyword evidence="5" id="KW-0862">Zinc</keyword>
<evidence type="ECO:0000256" key="4">
    <source>
        <dbReference type="ARBA" id="ARBA00022771"/>
    </source>
</evidence>
<dbReference type="PANTHER" id="PTHR13316">
    <property type="entry name" value="ZINC FINGER, CCHC DOMAIN CONTAINING 8"/>
    <property type="match status" value="1"/>
</dbReference>
<feature type="region of interest" description="Disordered" evidence="8">
    <location>
        <begin position="1"/>
        <end position="29"/>
    </location>
</feature>
<evidence type="ECO:0000256" key="2">
    <source>
        <dbReference type="ARBA" id="ARBA00007497"/>
    </source>
</evidence>
<comment type="caution">
    <text evidence="10">The sequence shown here is derived from an EMBL/GenBank/DDBJ whole genome shotgun (WGS) entry which is preliminary data.</text>
</comment>
<comment type="similarity">
    <text evidence="2">Belongs to the ZCCHC8 family.</text>
</comment>
<evidence type="ECO:0000256" key="7">
    <source>
        <dbReference type="PROSITE-ProRule" id="PRU00047"/>
    </source>
</evidence>
<feature type="compositionally biased region" description="Acidic residues" evidence="8">
    <location>
        <begin position="714"/>
        <end position="724"/>
    </location>
</feature>
<dbReference type="OrthoDB" id="8026949at2759"/>
<evidence type="ECO:0000256" key="8">
    <source>
        <dbReference type="SAM" id="MobiDB-lite"/>
    </source>
</evidence>
<evidence type="ECO:0000256" key="3">
    <source>
        <dbReference type="ARBA" id="ARBA00022723"/>
    </source>
</evidence>
<comment type="subcellular location">
    <subcellularLocation>
        <location evidence="1">Nucleus</location>
        <location evidence="1">Nucleoplasm</location>
    </subcellularLocation>
</comment>
<dbReference type="InterPro" id="IPR052115">
    <property type="entry name" value="NEXT_complex_subunit_ZCCHC8"/>
</dbReference>
<evidence type="ECO:0000256" key="6">
    <source>
        <dbReference type="ARBA" id="ARBA00023242"/>
    </source>
</evidence>
<keyword evidence="6" id="KW-0539">Nucleus</keyword>